<evidence type="ECO:0000313" key="1">
    <source>
        <dbReference type="EMBL" id="RMC13559.1"/>
    </source>
</evidence>
<keyword evidence="2" id="KW-1185">Reference proteome</keyword>
<dbReference type="OrthoDB" id="443634at2759"/>
<sequence length="284" mass="31349">MFMAENDEHKRRKSLNFSAQWQVNFTSGGIVNHDKCIASKGRSPPQLHRVCGSSSGRKCLVQRQEIGKGVGHDTKLGACIDLLEGRRALQRDLEQLDGWAESNKMKFNKSKCRVLPFGYNDPLQRYRLGSVWLDSAQEERDLGVLVTVTEREPAVCPGGQEGQWHPGLDQEWCGQQNQGHSSPVLGTGALKKGSHSLLLGPAGKCSREVWLLAQDSDQSLQTSAAVHQEQCLLKRKFKMEIPPVTESWHVSVVMLDSAGSFNLGLRRDRLPKGAAPGNAIKLSS</sequence>
<dbReference type="AlphaFoldDB" id="A0A3M0KJY4"/>
<dbReference type="PANTHER" id="PTHR33332">
    <property type="entry name" value="REVERSE TRANSCRIPTASE DOMAIN-CONTAINING PROTEIN"/>
    <property type="match status" value="1"/>
</dbReference>
<name>A0A3M0KJY4_HIRRU</name>
<evidence type="ECO:0008006" key="3">
    <source>
        <dbReference type="Google" id="ProtNLM"/>
    </source>
</evidence>
<protein>
    <recommendedName>
        <fullName evidence="3">Reverse transcriptase domain-containing protein</fullName>
    </recommendedName>
</protein>
<accession>A0A3M0KJY4</accession>
<comment type="caution">
    <text evidence="1">The sequence shown here is derived from an EMBL/GenBank/DDBJ whole genome shotgun (WGS) entry which is preliminary data.</text>
</comment>
<dbReference type="EMBL" id="QRBI01000105">
    <property type="protein sequence ID" value="RMC13559.1"/>
    <property type="molecule type" value="Genomic_DNA"/>
</dbReference>
<organism evidence="1 2">
    <name type="scientific">Hirundo rustica rustica</name>
    <dbReference type="NCBI Taxonomy" id="333673"/>
    <lineage>
        <taxon>Eukaryota</taxon>
        <taxon>Metazoa</taxon>
        <taxon>Chordata</taxon>
        <taxon>Craniata</taxon>
        <taxon>Vertebrata</taxon>
        <taxon>Euteleostomi</taxon>
        <taxon>Archelosauria</taxon>
        <taxon>Archosauria</taxon>
        <taxon>Dinosauria</taxon>
        <taxon>Saurischia</taxon>
        <taxon>Theropoda</taxon>
        <taxon>Coelurosauria</taxon>
        <taxon>Aves</taxon>
        <taxon>Neognathae</taxon>
        <taxon>Neoaves</taxon>
        <taxon>Telluraves</taxon>
        <taxon>Australaves</taxon>
        <taxon>Passeriformes</taxon>
        <taxon>Sylvioidea</taxon>
        <taxon>Hirundinidae</taxon>
        <taxon>Hirundo</taxon>
    </lineage>
</organism>
<proteinExistence type="predicted"/>
<reference evidence="1 2" key="1">
    <citation type="submission" date="2018-07" db="EMBL/GenBank/DDBJ databases">
        <title>A high quality draft genome assembly of the barn swallow (H. rustica rustica).</title>
        <authorList>
            <person name="Formenti G."/>
            <person name="Chiara M."/>
            <person name="Poveda L."/>
            <person name="Francoijs K.-J."/>
            <person name="Bonisoli-Alquati A."/>
            <person name="Canova L."/>
            <person name="Gianfranceschi L."/>
            <person name="Horner D.S."/>
            <person name="Saino N."/>
        </authorList>
    </citation>
    <scope>NUCLEOTIDE SEQUENCE [LARGE SCALE GENOMIC DNA]</scope>
    <source>
        <strain evidence="1">Chelidonia</strain>
        <tissue evidence="1">Blood</tissue>
    </source>
</reference>
<dbReference type="STRING" id="333673.A0A3M0KJY4"/>
<dbReference type="Proteomes" id="UP000269221">
    <property type="component" value="Unassembled WGS sequence"/>
</dbReference>
<evidence type="ECO:0000313" key="2">
    <source>
        <dbReference type="Proteomes" id="UP000269221"/>
    </source>
</evidence>
<gene>
    <name evidence="1" type="ORF">DUI87_08635</name>
</gene>